<protein>
    <submittedName>
        <fullName evidence="3">Helix-turn-helix domain-containing protein</fullName>
    </submittedName>
</protein>
<comment type="caution">
    <text evidence="3">The sequence shown here is derived from an EMBL/GenBank/DDBJ whole genome shotgun (WGS) entry which is preliminary data.</text>
</comment>
<dbReference type="Gene3D" id="1.10.260.40">
    <property type="entry name" value="lambda repressor-like DNA-binding domains"/>
    <property type="match status" value="1"/>
</dbReference>
<evidence type="ECO:0000313" key="4">
    <source>
        <dbReference type="Proteomes" id="UP001595807"/>
    </source>
</evidence>
<dbReference type="InterPro" id="IPR050807">
    <property type="entry name" value="TransReg_Diox_bact_type"/>
</dbReference>
<keyword evidence="4" id="KW-1185">Reference proteome</keyword>
<dbReference type="EMBL" id="JBHRZV010000014">
    <property type="protein sequence ID" value="MFC3927478.1"/>
    <property type="molecule type" value="Genomic_DNA"/>
</dbReference>
<reference evidence="4" key="1">
    <citation type="journal article" date="2019" name="Int. J. Syst. Evol. Microbiol.">
        <title>The Global Catalogue of Microorganisms (GCM) 10K type strain sequencing project: providing services to taxonomists for standard genome sequencing and annotation.</title>
        <authorList>
            <consortium name="The Broad Institute Genomics Platform"/>
            <consortium name="The Broad Institute Genome Sequencing Center for Infectious Disease"/>
            <person name="Wu L."/>
            <person name="Ma J."/>
        </authorList>
    </citation>
    <scope>NUCLEOTIDE SEQUENCE [LARGE SCALE GENOMIC DNA]</scope>
    <source>
        <strain evidence="4">CCUG 67170</strain>
    </source>
</reference>
<dbReference type="RefSeq" id="WP_380425087.1">
    <property type="nucleotide sequence ID" value="NZ_JBHRZV010000014.1"/>
</dbReference>
<gene>
    <name evidence="3" type="ORF">ACFORF_02370</name>
</gene>
<dbReference type="PROSITE" id="PS50943">
    <property type="entry name" value="HTH_CROC1"/>
    <property type="match status" value="1"/>
</dbReference>
<dbReference type="PANTHER" id="PTHR46797">
    <property type="entry name" value="HTH-TYPE TRANSCRIPTIONAL REGULATOR"/>
    <property type="match status" value="1"/>
</dbReference>
<feature type="domain" description="HTH cro/C1-type" evidence="2">
    <location>
        <begin position="11"/>
        <end position="66"/>
    </location>
</feature>
<dbReference type="InterPro" id="IPR001387">
    <property type="entry name" value="Cro/C1-type_HTH"/>
</dbReference>
<dbReference type="CDD" id="cd00093">
    <property type="entry name" value="HTH_XRE"/>
    <property type="match status" value="1"/>
</dbReference>
<evidence type="ECO:0000256" key="1">
    <source>
        <dbReference type="ARBA" id="ARBA00023125"/>
    </source>
</evidence>
<dbReference type="Pfam" id="PF01381">
    <property type="entry name" value="HTH_3"/>
    <property type="match status" value="1"/>
</dbReference>
<evidence type="ECO:0000313" key="3">
    <source>
        <dbReference type="EMBL" id="MFC3927478.1"/>
    </source>
</evidence>
<accession>A0ABV8CU65</accession>
<evidence type="ECO:0000259" key="2">
    <source>
        <dbReference type="PROSITE" id="PS50943"/>
    </source>
</evidence>
<dbReference type="SMART" id="SM00530">
    <property type="entry name" value="HTH_XRE"/>
    <property type="match status" value="1"/>
</dbReference>
<keyword evidence="1" id="KW-0238">DNA-binding</keyword>
<name>A0ABV8CU65_9STRE</name>
<organism evidence="3 4">
    <name type="scientific">Streptococcus caprae</name>
    <dbReference type="NCBI Taxonomy" id="1640501"/>
    <lineage>
        <taxon>Bacteria</taxon>
        <taxon>Bacillati</taxon>
        <taxon>Bacillota</taxon>
        <taxon>Bacilli</taxon>
        <taxon>Lactobacillales</taxon>
        <taxon>Streptococcaceae</taxon>
        <taxon>Streptococcus</taxon>
    </lineage>
</organism>
<dbReference type="PANTHER" id="PTHR46797:SF2">
    <property type="entry name" value="TRANSCRIPTIONAL REGULATOR"/>
    <property type="match status" value="1"/>
</dbReference>
<dbReference type="SUPFAM" id="SSF47413">
    <property type="entry name" value="lambda repressor-like DNA-binding domains"/>
    <property type="match status" value="1"/>
</dbReference>
<dbReference type="InterPro" id="IPR010982">
    <property type="entry name" value="Lambda_DNA-bd_dom_sf"/>
</dbReference>
<proteinExistence type="predicted"/>
<sequence length="106" mass="12219">MDFGQKIAHRIRELRKSKGITQEKLAEKVDMDLTAFSRIERGSNTNIQVNTLDRIIQALEIDYLSFFSVSSDDNPKHRLNAKPALLEDQDPILEHLEGILDWKVDN</sequence>
<dbReference type="Proteomes" id="UP001595807">
    <property type="component" value="Unassembled WGS sequence"/>
</dbReference>